<comment type="similarity">
    <text evidence="1 10">Belongs to the alphaproteobacteria porin family.</text>
</comment>
<reference evidence="11" key="1">
    <citation type="submission" date="2016-07" db="EMBL/GenBank/DDBJ databases">
        <title>Microvirga ossetica sp. nov. a new species of rhizobia isolated from root nodules of the legume species Vicia alpestris Steven originated from North Ossetia region in the Caucasus.</title>
        <authorList>
            <person name="Safronova V.I."/>
            <person name="Kuznetsova I.G."/>
            <person name="Sazanova A.L."/>
            <person name="Belimov A."/>
            <person name="Andronov E."/>
            <person name="Osledkin Y.S."/>
            <person name="Onishchuk O.P."/>
            <person name="Kurchak O.N."/>
            <person name="Shaposhnikov A.I."/>
            <person name="Willems A."/>
            <person name="Tikhonovich I.A."/>
        </authorList>
    </citation>
    <scope>NUCLEOTIDE SEQUENCE [LARGE SCALE GENOMIC DNA]</scope>
    <source>
        <strain evidence="11">V5/3M</strain>
    </source>
</reference>
<dbReference type="InterPro" id="IPR003684">
    <property type="entry name" value="Porin_alphabac"/>
</dbReference>
<dbReference type="GO" id="GO:0009279">
    <property type="term" value="C:cell outer membrane"/>
    <property type="evidence" value="ECO:0007669"/>
    <property type="project" value="UniProtKB-SubCell"/>
</dbReference>
<evidence type="ECO:0000256" key="4">
    <source>
        <dbReference type="ARBA" id="ARBA00022692"/>
    </source>
</evidence>
<evidence type="ECO:0000256" key="9">
    <source>
        <dbReference type="ARBA" id="ARBA00023237"/>
    </source>
</evidence>
<evidence type="ECO:0000256" key="3">
    <source>
        <dbReference type="ARBA" id="ARBA00022452"/>
    </source>
</evidence>
<name>A0A1B2EL25_9HYPH</name>
<dbReference type="GO" id="GO:0046930">
    <property type="term" value="C:pore complex"/>
    <property type="evidence" value="ECO:0007669"/>
    <property type="project" value="UniProtKB-KW"/>
</dbReference>
<evidence type="ECO:0000256" key="7">
    <source>
        <dbReference type="ARBA" id="ARBA00023114"/>
    </source>
</evidence>
<comment type="subcellular location">
    <subcellularLocation>
        <location evidence="10">Cell outer membrane</location>
        <topology evidence="10">Multi-pass membrane protein</topology>
    </subcellularLocation>
</comment>
<evidence type="ECO:0000256" key="1">
    <source>
        <dbReference type="ARBA" id="ARBA00009521"/>
    </source>
</evidence>
<evidence type="ECO:0000256" key="2">
    <source>
        <dbReference type="ARBA" id="ARBA00022448"/>
    </source>
</evidence>
<dbReference type="RefSeq" id="WP_099511736.1">
    <property type="nucleotide sequence ID" value="NZ_CP016616.1"/>
</dbReference>
<feature type="signal peptide" evidence="10">
    <location>
        <begin position="1"/>
        <end position="23"/>
    </location>
</feature>
<evidence type="ECO:0000256" key="6">
    <source>
        <dbReference type="ARBA" id="ARBA00023065"/>
    </source>
</evidence>
<comment type="domain">
    <text evidence="10">Consists of 16-stranded beta-barrel sheets, with large surface-exposed loops, that form a transmembrane pore at the center of each barrel. The pore is partially ocluded by a peptide loop that folds into the pore lumen.</text>
</comment>
<keyword evidence="7 10" id="KW-0626">Porin</keyword>
<gene>
    <name evidence="11" type="ORF">BB934_22600</name>
</gene>
<dbReference type="AlphaFoldDB" id="A0A1B2EL25"/>
<dbReference type="EMBL" id="CP016616">
    <property type="protein sequence ID" value="ANY80676.1"/>
    <property type="molecule type" value="Genomic_DNA"/>
</dbReference>
<keyword evidence="8 10" id="KW-0472">Membrane</keyword>
<organism evidence="11">
    <name type="scientific">Microvirga ossetica</name>
    <dbReference type="NCBI Taxonomy" id="1882682"/>
    <lineage>
        <taxon>Bacteria</taxon>
        <taxon>Pseudomonadati</taxon>
        <taxon>Pseudomonadota</taxon>
        <taxon>Alphaproteobacteria</taxon>
        <taxon>Hyphomicrobiales</taxon>
        <taxon>Methylobacteriaceae</taxon>
        <taxon>Microvirga</taxon>
    </lineage>
</organism>
<sequence length="421" mass="44872">MKLAKSLFLGSVAGLAAVAGAQAADLPAKKAAAVEYVRVCSTYGAGFFYIPGTETCLRVGGRVRAEFGYVEPNDREDDAIGFRARGRIQLDARTATAYGLLRTFVRFEMTRNTGVYGNDSTSPNVDQAFIQFGGLTAGRVVSMFDNSDLPTGHFGTLRFSDAPNVNLFAYTFSFGNGFSATLSAEEGRYGTLLGTALAEAGQRMPDVVANLKYAGTWGSFQVSGALHQQRSNVLTPVNTPGLDPILYGTIPDTEYGWAVTAQGSVNLPMLGAGDALWLAATYADGALGYLGFGTGAGVTSFGGLRTNINVVDAFIDAAGNIATGEGWSVAGGMRHYWTPTLRQNLFGSYADVSYDGTAVVNIDFNEWRVGTNLIWSPVAGLDLGVEVMYSRLESDTPVLFNGLLGDVDDAWEGRLRVQRDF</sequence>
<keyword evidence="4 10" id="KW-0812">Transmembrane</keyword>
<proteinExistence type="inferred from homology"/>
<evidence type="ECO:0000256" key="10">
    <source>
        <dbReference type="RuleBase" id="RU364005"/>
    </source>
</evidence>
<dbReference type="SUPFAM" id="SSF56935">
    <property type="entry name" value="Porins"/>
    <property type="match status" value="1"/>
</dbReference>
<dbReference type="OrthoDB" id="7801681at2"/>
<keyword evidence="9 10" id="KW-0998">Cell outer membrane</keyword>
<accession>A0A1B2EL25</accession>
<evidence type="ECO:0000256" key="8">
    <source>
        <dbReference type="ARBA" id="ARBA00023136"/>
    </source>
</evidence>
<evidence type="ECO:0000256" key="5">
    <source>
        <dbReference type="ARBA" id="ARBA00022729"/>
    </source>
</evidence>
<keyword evidence="3 10" id="KW-1134">Transmembrane beta strand</keyword>
<dbReference type="Pfam" id="PF02530">
    <property type="entry name" value="Porin_2"/>
    <property type="match status" value="1"/>
</dbReference>
<keyword evidence="2 10" id="KW-0813">Transport</keyword>
<keyword evidence="5 10" id="KW-0732">Signal</keyword>
<keyword evidence="6 10" id="KW-0406">Ion transport</keyword>
<evidence type="ECO:0000313" key="11">
    <source>
        <dbReference type="EMBL" id="ANY80676.1"/>
    </source>
</evidence>
<dbReference type="GO" id="GO:0015288">
    <property type="term" value="F:porin activity"/>
    <property type="evidence" value="ECO:0007669"/>
    <property type="project" value="UniProtKB-KW"/>
</dbReference>
<comment type="function">
    <text evidence="10">Forms passive diffusion pores that allow small molecular weight hydrophilic materials across the outer membrane.</text>
</comment>
<dbReference type="KEGG" id="moc:BB934_22600"/>
<dbReference type="GO" id="GO:0006811">
    <property type="term" value="P:monoatomic ion transport"/>
    <property type="evidence" value="ECO:0007669"/>
    <property type="project" value="UniProtKB-KW"/>
</dbReference>
<feature type="chain" id="PRO_5009362244" description="Porin" evidence="10">
    <location>
        <begin position="24"/>
        <end position="421"/>
    </location>
</feature>
<protein>
    <recommendedName>
        <fullName evidence="10">Porin</fullName>
    </recommendedName>
</protein>